<accession>A0A3A5KC06</accession>
<dbReference type="AlphaFoldDB" id="A0A3A5KC06"/>
<evidence type="ECO:0000256" key="1">
    <source>
        <dbReference type="ARBA" id="ARBA00001911"/>
    </source>
</evidence>
<dbReference type="FunFam" id="3.40.50.720:FF:000065">
    <property type="entry name" value="UDP-glucuronic acid decarboxylase 1"/>
    <property type="match status" value="1"/>
</dbReference>
<comment type="caution">
    <text evidence="14">The sequence shown here is derived from an EMBL/GenBank/DDBJ whole genome shotgun (WGS) entry which is preliminary data.</text>
</comment>
<keyword evidence="3" id="KW-0812">Transmembrane</keyword>
<gene>
    <name evidence="14" type="ORF">D3227_26375</name>
</gene>
<dbReference type="GO" id="GO:0005737">
    <property type="term" value="C:cytoplasm"/>
    <property type="evidence" value="ECO:0007669"/>
    <property type="project" value="TreeGrafter"/>
</dbReference>
<sequence>MKKLLLAGGAGFIGSHLVDRLLKRNDLDMLVVVDSLWTGRAENVDHIRDQRLVLVRCEVEHFKSDFQFDEIFHLASPASPPVYMREPERTVSANLIGAMRLLKLLKKGGRICFASSSEVYGNPLVNPLPETYRGSVDCTGPRSSYDEGKRCTEALLFESNRVRGVDVRVARIFNVYGPRTRADDGRAVSNFIANALSGKPIVVHGDGLQTRSWGYVDDIVDGLERLFWLENFNHVGAVNVGNDREISVLEIAQYIAGLIPGTTIVHDDPAPQDPTNRRPDLTLCRRILPGWSCKVPYEEGLVRTLRWFEANGEIAEMRATMRSRAGNDRHDLK</sequence>
<evidence type="ECO:0000256" key="7">
    <source>
        <dbReference type="ARBA" id="ARBA00023027"/>
    </source>
</evidence>
<comment type="cofactor">
    <cofactor evidence="1">
        <name>NAD(+)</name>
        <dbReference type="ChEBI" id="CHEBI:57540"/>
    </cofactor>
</comment>
<protein>
    <submittedName>
        <fullName evidence="14">NAD-dependent epimerase/dehydratase family protein</fullName>
    </submittedName>
</protein>
<keyword evidence="15" id="KW-1185">Reference proteome</keyword>
<keyword evidence="10" id="KW-0325">Glycoprotein</keyword>
<dbReference type="PANTHER" id="PTHR43078">
    <property type="entry name" value="UDP-GLUCURONIC ACID DECARBOXYLASE-RELATED"/>
    <property type="match status" value="1"/>
</dbReference>
<keyword evidence="6" id="KW-1133">Transmembrane helix</keyword>
<dbReference type="InterPro" id="IPR044516">
    <property type="entry name" value="UXS-like"/>
</dbReference>
<dbReference type="Pfam" id="PF01370">
    <property type="entry name" value="Epimerase"/>
    <property type="match status" value="1"/>
</dbReference>
<dbReference type="RefSeq" id="WP_120017195.1">
    <property type="nucleotide sequence ID" value="NZ_QZWZ01000025.1"/>
</dbReference>
<proteinExistence type="predicted"/>
<evidence type="ECO:0000256" key="3">
    <source>
        <dbReference type="ARBA" id="ARBA00022692"/>
    </source>
</evidence>
<evidence type="ECO:0000256" key="6">
    <source>
        <dbReference type="ARBA" id="ARBA00022989"/>
    </source>
</evidence>
<evidence type="ECO:0000256" key="8">
    <source>
        <dbReference type="ARBA" id="ARBA00023034"/>
    </source>
</evidence>
<dbReference type="InterPro" id="IPR001509">
    <property type="entry name" value="Epimerase_deHydtase"/>
</dbReference>
<organism evidence="14 15">
    <name type="scientific">Mesorhizobium waimense</name>
    <dbReference type="NCBI Taxonomy" id="1300307"/>
    <lineage>
        <taxon>Bacteria</taxon>
        <taxon>Pseudomonadati</taxon>
        <taxon>Pseudomonadota</taxon>
        <taxon>Alphaproteobacteria</taxon>
        <taxon>Hyphomicrobiales</taxon>
        <taxon>Phyllobacteriaceae</taxon>
        <taxon>Mesorhizobium</taxon>
    </lineage>
</organism>
<dbReference type="GO" id="GO:0048040">
    <property type="term" value="F:UDP-glucuronate decarboxylase activity"/>
    <property type="evidence" value="ECO:0007669"/>
    <property type="project" value="TreeGrafter"/>
</dbReference>
<feature type="domain" description="NAD-dependent epimerase/dehydratase" evidence="13">
    <location>
        <begin position="5"/>
        <end position="241"/>
    </location>
</feature>
<dbReference type="GO" id="GO:0070403">
    <property type="term" value="F:NAD+ binding"/>
    <property type="evidence" value="ECO:0007669"/>
    <property type="project" value="InterPro"/>
</dbReference>
<reference evidence="14 15" key="1">
    <citation type="submission" date="2018-09" db="EMBL/GenBank/DDBJ databases">
        <title>Mesorhizobium carmichaelinearum sp. nov. isolated from Carmichaelinea spp. root nodules in New Zealand.</title>
        <authorList>
            <person name="De Meyer S.E."/>
        </authorList>
    </citation>
    <scope>NUCLEOTIDE SEQUENCE [LARGE SCALE GENOMIC DNA]</scope>
    <source>
        <strain evidence="14 15">ICMP19557</strain>
    </source>
</reference>
<dbReference type="SUPFAM" id="SSF51735">
    <property type="entry name" value="NAD(P)-binding Rossmann-fold domains"/>
    <property type="match status" value="1"/>
</dbReference>
<dbReference type="Proteomes" id="UP000272706">
    <property type="component" value="Unassembled WGS sequence"/>
</dbReference>
<keyword evidence="7" id="KW-0520">NAD</keyword>
<evidence type="ECO:0000313" key="15">
    <source>
        <dbReference type="Proteomes" id="UP000272706"/>
    </source>
</evidence>
<evidence type="ECO:0000256" key="12">
    <source>
        <dbReference type="ARBA" id="ARBA00037859"/>
    </source>
</evidence>
<evidence type="ECO:0000256" key="5">
    <source>
        <dbReference type="ARBA" id="ARBA00022968"/>
    </source>
</evidence>
<evidence type="ECO:0000256" key="2">
    <source>
        <dbReference type="ARBA" id="ARBA00004323"/>
    </source>
</evidence>
<dbReference type="GO" id="GO:0042732">
    <property type="term" value="P:D-xylose metabolic process"/>
    <property type="evidence" value="ECO:0007669"/>
    <property type="project" value="InterPro"/>
</dbReference>
<evidence type="ECO:0000256" key="4">
    <source>
        <dbReference type="ARBA" id="ARBA00022793"/>
    </source>
</evidence>
<evidence type="ECO:0000256" key="9">
    <source>
        <dbReference type="ARBA" id="ARBA00023136"/>
    </source>
</evidence>
<dbReference type="EMBL" id="QZWZ01000025">
    <property type="protein sequence ID" value="RJT32710.1"/>
    <property type="molecule type" value="Genomic_DNA"/>
</dbReference>
<name>A0A3A5KC06_9HYPH</name>
<keyword evidence="4" id="KW-0210">Decarboxylase</keyword>
<keyword evidence="11" id="KW-0456">Lyase</keyword>
<keyword evidence="9" id="KW-0472">Membrane</keyword>
<dbReference type="InterPro" id="IPR036291">
    <property type="entry name" value="NAD(P)-bd_dom_sf"/>
</dbReference>
<evidence type="ECO:0000259" key="13">
    <source>
        <dbReference type="Pfam" id="PF01370"/>
    </source>
</evidence>
<evidence type="ECO:0000256" key="10">
    <source>
        <dbReference type="ARBA" id="ARBA00023180"/>
    </source>
</evidence>
<evidence type="ECO:0000313" key="14">
    <source>
        <dbReference type="EMBL" id="RJT32710.1"/>
    </source>
</evidence>
<keyword evidence="5" id="KW-0735">Signal-anchor</keyword>
<evidence type="ECO:0000256" key="11">
    <source>
        <dbReference type="ARBA" id="ARBA00023239"/>
    </source>
</evidence>
<dbReference type="OrthoDB" id="9801785at2"/>
<keyword evidence="8" id="KW-0333">Golgi apparatus</keyword>
<dbReference type="Gene3D" id="3.40.50.720">
    <property type="entry name" value="NAD(P)-binding Rossmann-like Domain"/>
    <property type="match status" value="1"/>
</dbReference>
<comment type="subcellular location">
    <subcellularLocation>
        <location evidence="2">Golgi apparatus membrane</location>
        <topology evidence="2">Single-pass type II membrane protein</topology>
    </subcellularLocation>
    <subcellularLocation>
        <location evidence="12">Golgi apparatus</location>
        <location evidence="12">Golgi stack membrane</location>
    </subcellularLocation>
</comment>
<dbReference type="PANTHER" id="PTHR43078:SF6">
    <property type="entry name" value="UDP-GLUCURONIC ACID DECARBOXYLASE 1"/>
    <property type="match status" value="1"/>
</dbReference>